<keyword evidence="5" id="KW-0804">Transcription</keyword>
<dbReference type="InterPro" id="IPR013324">
    <property type="entry name" value="RNA_pol_sigma_r3/r4-like"/>
</dbReference>
<keyword evidence="9" id="KW-1185">Reference proteome</keyword>
<evidence type="ECO:0000313" key="9">
    <source>
        <dbReference type="Proteomes" id="UP000637628"/>
    </source>
</evidence>
<dbReference type="Gene3D" id="1.10.10.10">
    <property type="entry name" value="Winged helix-like DNA-binding domain superfamily/Winged helix DNA-binding domain"/>
    <property type="match status" value="1"/>
</dbReference>
<dbReference type="InterPro" id="IPR014284">
    <property type="entry name" value="RNA_pol_sigma-70_dom"/>
</dbReference>
<dbReference type="NCBIfam" id="TIGR02983">
    <property type="entry name" value="SigE-fam_strep"/>
    <property type="match status" value="1"/>
</dbReference>
<sequence length="175" mass="19646">MHRRHQYDEFRGFAAARGPALSRVAFMLTGDHQAAEDLLQEALVKTAVRWHRVQSGGDPEAYVRKVMVNQLRSWLRRRRYAEIPLDAVADRQGGTDVAHQTALRVTLARALASLPPRQRAVLFLRYYEDLTESATAEQLGCSVGTVKRHAHDALATLRRAGPGLLESLKPSEVWP</sequence>
<keyword evidence="3" id="KW-0731">Sigma factor</keyword>
<dbReference type="InterPro" id="IPR039425">
    <property type="entry name" value="RNA_pol_sigma-70-like"/>
</dbReference>
<dbReference type="RefSeq" id="WP_203733621.1">
    <property type="nucleotide sequence ID" value="NZ_BAAATX010000009.1"/>
</dbReference>
<reference evidence="8 9" key="1">
    <citation type="submission" date="2021-01" db="EMBL/GenBank/DDBJ databases">
        <title>Whole genome shotgun sequence of Actinoplanes durhamensis NBRC 14914.</title>
        <authorList>
            <person name="Komaki H."/>
            <person name="Tamura T."/>
        </authorList>
    </citation>
    <scope>NUCLEOTIDE SEQUENCE [LARGE SCALE GENOMIC DNA]</scope>
    <source>
        <strain evidence="8 9">NBRC 14914</strain>
    </source>
</reference>
<comment type="similarity">
    <text evidence="1">Belongs to the sigma-70 factor family. ECF subfamily.</text>
</comment>
<evidence type="ECO:0000256" key="4">
    <source>
        <dbReference type="ARBA" id="ARBA00023125"/>
    </source>
</evidence>
<dbReference type="Pfam" id="PF04542">
    <property type="entry name" value="Sigma70_r2"/>
    <property type="match status" value="1"/>
</dbReference>
<dbReference type="Pfam" id="PF08281">
    <property type="entry name" value="Sigma70_r4_2"/>
    <property type="match status" value="1"/>
</dbReference>
<keyword evidence="8" id="KW-0240">DNA-directed RNA polymerase</keyword>
<dbReference type="PANTHER" id="PTHR43133">
    <property type="entry name" value="RNA POLYMERASE ECF-TYPE SIGMA FACTO"/>
    <property type="match status" value="1"/>
</dbReference>
<evidence type="ECO:0000256" key="3">
    <source>
        <dbReference type="ARBA" id="ARBA00023082"/>
    </source>
</evidence>
<accession>A0ABQ3Z7H4</accession>
<protein>
    <submittedName>
        <fullName evidence="8">DNA-directed RNA polymerase sigma-70 factor</fullName>
    </submittedName>
</protein>
<feature type="domain" description="RNA polymerase sigma factor 70 region 4 type 2" evidence="7">
    <location>
        <begin position="106"/>
        <end position="157"/>
    </location>
</feature>
<evidence type="ECO:0000259" key="6">
    <source>
        <dbReference type="Pfam" id="PF04542"/>
    </source>
</evidence>
<name>A0ABQ3Z7H4_9ACTN</name>
<dbReference type="InterPro" id="IPR013249">
    <property type="entry name" value="RNA_pol_sigma70_r4_t2"/>
</dbReference>
<dbReference type="PANTHER" id="PTHR43133:SF50">
    <property type="entry name" value="ECF RNA POLYMERASE SIGMA FACTOR SIGM"/>
    <property type="match status" value="1"/>
</dbReference>
<evidence type="ECO:0000259" key="7">
    <source>
        <dbReference type="Pfam" id="PF08281"/>
    </source>
</evidence>
<dbReference type="Gene3D" id="1.10.1740.10">
    <property type="match status" value="1"/>
</dbReference>
<evidence type="ECO:0000256" key="2">
    <source>
        <dbReference type="ARBA" id="ARBA00023015"/>
    </source>
</evidence>
<dbReference type="EMBL" id="BOML01000057">
    <property type="protein sequence ID" value="GIE05749.1"/>
    <property type="molecule type" value="Genomic_DNA"/>
</dbReference>
<dbReference type="InterPro" id="IPR036388">
    <property type="entry name" value="WH-like_DNA-bd_sf"/>
</dbReference>
<dbReference type="InterPro" id="IPR007627">
    <property type="entry name" value="RNA_pol_sigma70_r2"/>
</dbReference>
<dbReference type="NCBIfam" id="TIGR02937">
    <property type="entry name" value="sigma70-ECF"/>
    <property type="match status" value="1"/>
</dbReference>
<dbReference type="GO" id="GO:0000428">
    <property type="term" value="C:DNA-directed RNA polymerase complex"/>
    <property type="evidence" value="ECO:0007669"/>
    <property type="project" value="UniProtKB-KW"/>
</dbReference>
<dbReference type="SUPFAM" id="SSF88946">
    <property type="entry name" value="Sigma2 domain of RNA polymerase sigma factors"/>
    <property type="match status" value="1"/>
</dbReference>
<dbReference type="CDD" id="cd06171">
    <property type="entry name" value="Sigma70_r4"/>
    <property type="match status" value="1"/>
</dbReference>
<evidence type="ECO:0000256" key="5">
    <source>
        <dbReference type="ARBA" id="ARBA00023163"/>
    </source>
</evidence>
<comment type="caution">
    <text evidence="8">The sequence shown here is derived from an EMBL/GenBank/DDBJ whole genome shotgun (WGS) entry which is preliminary data.</text>
</comment>
<dbReference type="Proteomes" id="UP000637628">
    <property type="component" value="Unassembled WGS sequence"/>
</dbReference>
<feature type="domain" description="RNA polymerase sigma-70 region 2" evidence="6">
    <location>
        <begin position="18"/>
        <end position="79"/>
    </location>
</feature>
<dbReference type="SUPFAM" id="SSF88659">
    <property type="entry name" value="Sigma3 and sigma4 domains of RNA polymerase sigma factors"/>
    <property type="match status" value="1"/>
</dbReference>
<evidence type="ECO:0000313" key="8">
    <source>
        <dbReference type="EMBL" id="GIE05749.1"/>
    </source>
</evidence>
<keyword evidence="4" id="KW-0238">DNA-binding</keyword>
<proteinExistence type="inferred from homology"/>
<evidence type="ECO:0000256" key="1">
    <source>
        <dbReference type="ARBA" id="ARBA00010641"/>
    </source>
</evidence>
<keyword evidence="2" id="KW-0805">Transcription regulation</keyword>
<organism evidence="8 9">
    <name type="scientific">Paractinoplanes durhamensis</name>
    <dbReference type="NCBI Taxonomy" id="113563"/>
    <lineage>
        <taxon>Bacteria</taxon>
        <taxon>Bacillati</taxon>
        <taxon>Actinomycetota</taxon>
        <taxon>Actinomycetes</taxon>
        <taxon>Micromonosporales</taxon>
        <taxon>Micromonosporaceae</taxon>
        <taxon>Paractinoplanes</taxon>
    </lineage>
</organism>
<gene>
    <name evidence="8" type="ORF">Adu01nite_70990</name>
</gene>
<dbReference type="InterPro" id="IPR014325">
    <property type="entry name" value="RNA_pol_sigma-E_actinobac"/>
</dbReference>
<dbReference type="InterPro" id="IPR013325">
    <property type="entry name" value="RNA_pol_sigma_r2"/>
</dbReference>